<dbReference type="EMBL" id="SWLB01000003">
    <property type="protein sequence ID" value="KAF3339546.1"/>
    <property type="molecule type" value="Genomic_DNA"/>
</dbReference>
<comment type="function">
    <text evidence="11">Regulatory subunit of the condensin complex, a complex required for conversion of interphase chromatin into mitotic-like condense chromosomes.</text>
</comment>
<keyword evidence="5" id="KW-0158">Chromosome</keyword>
<dbReference type="Pfam" id="PF05786">
    <property type="entry name" value="Cnd2"/>
    <property type="match status" value="2"/>
</dbReference>
<evidence type="ECO:0000313" key="14">
    <source>
        <dbReference type="Proteomes" id="UP000623129"/>
    </source>
</evidence>
<keyword evidence="8 11" id="KW-0498">Mitosis</keyword>
<name>A0A833RPL2_9POAL</name>
<feature type="region of interest" description="Disordered" evidence="12">
    <location>
        <begin position="1"/>
        <end position="33"/>
    </location>
</feature>
<protein>
    <recommendedName>
        <fullName evidence="4 11">Condensin complex subunit 2</fullName>
    </recommendedName>
</protein>
<comment type="caution">
    <text evidence="13">The sequence shown here is derived from an EMBL/GenBank/DDBJ whole genome shotgun (WGS) entry which is preliminary data.</text>
</comment>
<evidence type="ECO:0000256" key="1">
    <source>
        <dbReference type="ARBA" id="ARBA00004286"/>
    </source>
</evidence>
<keyword evidence="10 11" id="KW-0131">Cell cycle</keyword>
<organism evidence="13 14">
    <name type="scientific">Carex littledalei</name>
    <dbReference type="NCBI Taxonomy" id="544730"/>
    <lineage>
        <taxon>Eukaryota</taxon>
        <taxon>Viridiplantae</taxon>
        <taxon>Streptophyta</taxon>
        <taxon>Embryophyta</taxon>
        <taxon>Tracheophyta</taxon>
        <taxon>Spermatophyta</taxon>
        <taxon>Magnoliopsida</taxon>
        <taxon>Liliopsida</taxon>
        <taxon>Poales</taxon>
        <taxon>Cyperaceae</taxon>
        <taxon>Cyperoideae</taxon>
        <taxon>Cariceae</taxon>
        <taxon>Carex</taxon>
        <taxon>Carex subgen. Euthyceras</taxon>
    </lineage>
</organism>
<reference evidence="13" key="1">
    <citation type="submission" date="2020-01" db="EMBL/GenBank/DDBJ databases">
        <title>Genome sequence of Kobresia littledalei, the first chromosome-level genome in the family Cyperaceae.</title>
        <authorList>
            <person name="Qu G."/>
        </authorList>
    </citation>
    <scope>NUCLEOTIDE SEQUENCE</scope>
    <source>
        <strain evidence="13">C.B.Clarke</strain>
        <tissue evidence="13">Leaf</tissue>
    </source>
</reference>
<keyword evidence="7 11" id="KW-0132">Cell division</keyword>
<accession>A0A833RPL2</accession>
<gene>
    <name evidence="13" type="ORF">FCM35_KLT15317</name>
</gene>
<feature type="compositionally biased region" description="Acidic residues" evidence="12">
    <location>
        <begin position="525"/>
        <end position="535"/>
    </location>
</feature>
<dbReference type="PIRSF" id="PIRSF017126">
    <property type="entry name" value="Condensin_H"/>
    <property type="match status" value="1"/>
</dbReference>
<dbReference type="PANTHER" id="PTHR13108:SF9">
    <property type="entry name" value="CONDENSIN COMPLEX SUBUNIT 2"/>
    <property type="match status" value="1"/>
</dbReference>
<dbReference type="PANTHER" id="PTHR13108">
    <property type="entry name" value="CONDENSIN COMPLEX SUBUNIT 2"/>
    <property type="match status" value="1"/>
</dbReference>
<keyword evidence="14" id="KW-1185">Reference proteome</keyword>
<evidence type="ECO:0000256" key="10">
    <source>
        <dbReference type="ARBA" id="ARBA00023306"/>
    </source>
</evidence>
<evidence type="ECO:0000256" key="4">
    <source>
        <dbReference type="ARBA" id="ARBA00016065"/>
    </source>
</evidence>
<evidence type="ECO:0000256" key="12">
    <source>
        <dbReference type="SAM" id="MobiDB-lite"/>
    </source>
</evidence>
<evidence type="ECO:0000256" key="6">
    <source>
        <dbReference type="ARBA" id="ARBA00022490"/>
    </source>
</evidence>
<keyword evidence="6" id="KW-0963">Cytoplasm</keyword>
<evidence type="ECO:0000256" key="8">
    <source>
        <dbReference type="ARBA" id="ARBA00022776"/>
    </source>
</evidence>
<feature type="region of interest" description="Disordered" evidence="12">
    <location>
        <begin position="431"/>
        <end position="455"/>
    </location>
</feature>
<sequence>MGEPQAEADVQNPRPARLQEPNRLAPLGSNDDELERAQARAAARRRRSSLSVLYAQAAAACQGTGEGNVKSDVMDRELILELYQNCIRLASENKINQKNTWELGLIDHLSEVIKADTEQDTETNFQKASCTLEAGVKIYSLRVDSVHAEAYKVLGGINRAGRDDDKAANNVVRYFAYLQTNYIMYFISKQASPMSTLESSFEALNVKKFDVAFTVDPLYHQTTAKFDEGGAKGLLLYNLGVYGGCRVLFDSFEVPEKCGLTDMPNYKNATIDLSFAKDSIEKMMLDMPNAKEISPTLRLIVEQFDEENQRPPSESVSSLDQAPVFTEETIDGDASNTDMGSGVSGDGFAECGPFWNFDNENDNFNYDDDRESVVDENTFPSNEEGDSEYMHRDMCEDEKLERITDFLSQGLGFSSKNNAWAGPDHWKFRKIKDSASNSETAPKRSKNKRDQPDIDFTKPLEKQVVESLFAPPKNPKSLLLPANRAARSNRLPEDCHYRPDSLVKLFLLPDTMCLGRKGKKPSGEEREDENYDDFESPPSSWDHDDAMSDNGHNFGNNYNMVEPGSLLRKPRQVNKIDVKYDKVSKQVDVHALKDMLWGHIKDSVEDVQAENEEEEKEKEATVTLSGILHQFPKESPDRDISPHLFFICLLHLANEHGLALHDRPTLDEIDIVIPSSSPSVVI</sequence>
<evidence type="ECO:0000256" key="7">
    <source>
        <dbReference type="ARBA" id="ARBA00022618"/>
    </source>
</evidence>
<dbReference type="GO" id="GO:0000796">
    <property type="term" value="C:condensin complex"/>
    <property type="evidence" value="ECO:0007669"/>
    <property type="project" value="InterPro"/>
</dbReference>
<dbReference type="InterPro" id="IPR022816">
    <property type="entry name" value="Condensin_barren_su2"/>
</dbReference>
<comment type="similarity">
    <text evidence="3 11">Belongs to the CND2 (condensin subunit 2) family.</text>
</comment>
<dbReference type="OrthoDB" id="362021at2759"/>
<feature type="region of interest" description="Disordered" evidence="12">
    <location>
        <begin position="516"/>
        <end position="546"/>
    </location>
</feature>
<evidence type="ECO:0000256" key="9">
    <source>
        <dbReference type="ARBA" id="ARBA00023067"/>
    </source>
</evidence>
<dbReference type="GO" id="GO:0051301">
    <property type="term" value="P:cell division"/>
    <property type="evidence" value="ECO:0007669"/>
    <property type="project" value="UniProtKB-KW"/>
</dbReference>
<evidence type="ECO:0000256" key="5">
    <source>
        <dbReference type="ARBA" id="ARBA00022454"/>
    </source>
</evidence>
<evidence type="ECO:0000313" key="13">
    <source>
        <dbReference type="EMBL" id="KAF3339546.1"/>
    </source>
</evidence>
<proteinExistence type="inferred from homology"/>
<dbReference type="GO" id="GO:0005737">
    <property type="term" value="C:cytoplasm"/>
    <property type="evidence" value="ECO:0007669"/>
    <property type="project" value="UniProtKB-SubCell"/>
</dbReference>
<evidence type="ECO:0000256" key="2">
    <source>
        <dbReference type="ARBA" id="ARBA00004496"/>
    </source>
</evidence>
<evidence type="ECO:0000256" key="11">
    <source>
        <dbReference type="PIRNR" id="PIRNR017126"/>
    </source>
</evidence>
<dbReference type="AlphaFoldDB" id="A0A833RPL2"/>
<comment type="subcellular location">
    <subcellularLocation>
        <location evidence="1">Chromosome</location>
    </subcellularLocation>
    <subcellularLocation>
        <location evidence="2">Cytoplasm</location>
    </subcellularLocation>
</comment>
<evidence type="ECO:0000256" key="3">
    <source>
        <dbReference type="ARBA" id="ARBA00009471"/>
    </source>
</evidence>
<keyword evidence="9 11" id="KW-0226">DNA condensation</keyword>
<dbReference type="GO" id="GO:0007076">
    <property type="term" value="P:mitotic chromosome condensation"/>
    <property type="evidence" value="ECO:0007669"/>
    <property type="project" value="InterPro"/>
</dbReference>
<dbReference type="GO" id="GO:0003682">
    <property type="term" value="F:chromatin binding"/>
    <property type="evidence" value="ECO:0007669"/>
    <property type="project" value="TreeGrafter"/>
</dbReference>
<dbReference type="Proteomes" id="UP000623129">
    <property type="component" value="Unassembled WGS sequence"/>
</dbReference>